<sequence length="75" mass="7978">MPTNWPLVDRADGERPPEVVIAQAAARVNHVVIACCDRSGRERGQEWTEGTTIVDDNGRNAATPGPTAPQGPTCP</sequence>
<dbReference type="InterPro" id="IPR036526">
    <property type="entry name" value="C-N_Hydrolase_sf"/>
</dbReference>
<gene>
    <name evidence="2" type="ORF">H1R13_19745</name>
</gene>
<dbReference type="Gene3D" id="3.60.110.10">
    <property type="entry name" value="Carbon-nitrogen hydrolase"/>
    <property type="match status" value="1"/>
</dbReference>
<accession>A0A7X1I5U3</accession>
<evidence type="ECO:0000313" key="3">
    <source>
        <dbReference type="Proteomes" id="UP000517694"/>
    </source>
</evidence>
<feature type="region of interest" description="Disordered" evidence="1">
    <location>
        <begin position="41"/>
        <end position="75"/>
    </location>
</feature>
<dbReference type="OrthoDB" id="9811121at2"/>
<feature type="compositionally biased region" description="Pro residues" evidence="1">
    <location>
        <begin position="66"/>
        <end position="75"/>
    </location>
</feature>
<comment type="caution">
    <text evidence="2">The sequence shown here is derived from an EMBL/GenBank/DDBJ whole genome shotgun (WGS) entry which is preliminary data.</text>
</comment>
<name>A0A7X1I5U3_9ACTN</name>
<evidence type="ECO:0000313" key="2">
    <source>
        <dbReference type="EMBL" id="MBC2867118.1"/>
    </source>
</evidence>
<dbReference type="RefSeq" id="WP_159675025.1">
    <property type="nucleotide sequence ID" value="NZ_JACMHY010000007.1"/>
</dbReference>
<keyword evidence="3" id="KW-1185">Reference proteome</keyword>
<proteinExistence type="predicted"/>
<reference evidence="2 3" key="1">
    <citation type="submission" date="2020-08" db="EMBL/GenBank/DDBJ databases">
        <title>Whole-Genome Sequence of French Clinical Streptomyces mexicanus Strain Q0842.</title>
        <authorList>
            <person name="Boxberger M."/>
            <person name="La Scola B."/>
        </authorList>
    </citation>
    <scope>NUCLEOTIDE SEQUENCE [LARGE SCALE GENOMIC DNA]</scope>
    <source>
        <strain evidence="2 3">Marseille-Q0842</strain>
    </source>
</reference>
<protein>
    <submittedName>
        <fullName evidence="2">Uncharacterized protein</fullName>
    </submittedName>
</protein>
<dbReference type="AlphaFoldDB" id="A0A7X1I5U3"/>
<evidence type="ECO:0000256" key="1">
    <source>
        <dbReference type="SAM" id="MobiDB-lite"/>
    </source>
</evidence>
<dbReference type="Proteomes" id="UP000517694">
    <property type="component" value="Unassembled WGS sequence"/>
</dbReference>
<organism evidence="2 3">
    <name type="scientific">Streptomyces mexicanus</name>
    <dbReference type="NCBI Taxonomy" id="178566"/>
    <lineage>
        <taxon>Bacteria</taxon>
        <taxon>Bacillati</taxon>
        <taxon>Actinomycetota</taxon>
        <taxon>Actinomycetes</taxon>
        <taxon>Kitasatosporales</taxon>
        <taxon>Streptomycetaceae</taxon>
        <taxon>Streptomyces</taxon>
    </lineage>
</organism>
<dbReference type="SUPFAM" id="SSF56317">
    <property type="entry name" value="Carbon-nitrogen hydrolase"/>
    <property type="match status" value="1"/>
</dbReference>
<dbReference type="EMBL" id="JACMHY010000007">
    <property type="protein sequence ID" value="MBC2867118.1"/>
    <property type="molecule type" value="Genomic_DNA"/>
</dbReference>